<feature type="domain" description="Glycosyltransferase subfamily 4-like N-terminal" evidence="2">
    <location>
        <begin position="17"/>
        <end position="181"/>
    </location>
</feature>
<dbReference type="CDD" id="cd03801">
    <property type="entry name" value="GT4_PimA-like"/>
    <property type="match status" value="1"/>
</dbReference>
<dbReference type="InterPro" id="IPR001296">
    <property type="entry name" value="Glyco_trans_1"/>
</dbReference>
<proteinExistence type="predicted"/>
<evidence type="ECO:0000313" key="4">
    <source>
        <dbReference type="Proteomes" id="UP000179069"/>
    </source>
</evidence>
<dbReference type="InterPro" id="IPR028098">
    <property type="entry name" value="Glyco_trans_4-like_N"/>
</dbReference>
<dbReference type="Pfam" id="PF00534">
    <property type="entry name" value="Glycos_transf_1"/>
    <property type="match status" value="1"/>
</dbReference>
<organism evidence="3 4">
    <name type="scientific">Candidatus Chisholmbacteria bacterium RIFCSPHIGHO2_01_FULL_49_18</name>
    <dbReference type="NCBI Taxonomy" id="1797590"/>
    <lineage>
        <taxon>Bacteria</taxon>
        <taxon>Candidatus Chisholmiibacteriota</taxon>
    </lineage>
</organism>
<dbReference type="GO" id="GO:0016757">
    <property type="term" value="F:glycosyltransferase activity"/>
    <property type="evidence" value="ECO:0007669"/>
    <property type="project" value="InterPro"/>
</dbReference>
<accession>A0A1G1VNL2</accession>
<evidence type="ECO:0008006" key="5">
    <source>
        <dbReference type="Google" id="ProtNLM"/>
    </source>
</evidence>
<comment type="caution">
    <text evidence="3">The sequence shown here is derived from an EMBL/GenBank/DDBJ whole genome shotgun (WGS) entry which is preliminary data.</text>
</comment>
<feature type="domain" description="Glycosyl transferase family 1" evidence="1">
    <location>
        <begin position="190"/>
        <end position="348"/>
    </location>
</feature>
<dbReference type="AlphaFoldDB" id="A0A1G1VNL2"/>
<dbReference type="Gene3D" id="3.40.50.2000">
    <property type="entry name" value="Glycogen Phosphorylase B"/>
    <property type="match status" value="2"/>
</dbReference>
<gene>
    <name evidence="3" type="ORF">A2785_02245</name>
</gene>
<dbReference type="PANTHER" id="PTHR12526">
    <property type="entry name" value="GLYCOSYLTRANSFERASE"/>
    <property type="match status" value="1"/>
</dbReference>
<sequence length="381" mass="42634">MNILMTSWRDRKNPAAGGAEVLTHEIARRLNDRGHKITLITGRFPGGKEQDDDDGVRILRPAYFSPTNAISYVRWISFLLATLVTYKREEAGIDVVIEHVHGLPMLISVFAKKPVFLFPHEVANDIWFMEVPFPGNVLGFVLERVYLSLFRNFPFLVNSPSTAADVRAHGIKRIFTITPGISKPPRTLQPKNPRPTFIVLGRITPMKRLQAVVDGVSKLGNRQVLLHIVGGGKPRPVQNLVLYVRKTGMSGQVRFHGFVGEKRKFDLLSQSWALLSTSLREGWGINVLEAASVGTPTIAYRVPGIRDSVVNGKTGILVSPNSAALASALQTFMRDQKLRESLSRNARSHSQKFTWDRTTDEFLKAIATVRTKTKEHTPLHY</sequence>
<dbReference type="EMBL" id="MHCI01000008">
    <property type="protein sequence ID" value="OGY16934.1"/>
    <property type="molecule type" value="Genomic_DNA"/>
</dbReference>
<protein>
    <recommendedName>
        <fullName evidence="5">Glycosyl transferase family 1 domain-containing protein</fullName>
    </recommendedName>
</protein>
<dbReference type="PANTHER" id="PTHR12526:SF618">
    <property type="entry name" value="GLYCOSYLTRANSFERASE, FAMILY 4"/>
    <property type="match status" value="1"/>
</dbReference>
<dbReference type="SUPFAM" id="SSF53756">
    <property type="entry name" value="UDP-Glycosyltransferase/glycogen phosphorylase"/>
    <property type="match status" value="1"/>
</dbReference>
<evidence type="ECO:0000259" key="1">
    <source>
        <dbReference type="Pfam" id="PF00534"/>
    </source>
</evidence>
<evidence type="ECO:0000313" key="3">
    <source>
        <dbReference type="EMBL" id="OGY16934.1"/>
    </source>
</evidence>
<evidence type="ECO:0000259" key="2">
    <source>
        <dbReference type="Pfam" id="PF13439"/>
    </source>
</evidence>
<reference evidence="3 4" key="1">
    <citation type="journal article" date="2016" name="Nat. Commun.">
        <title>Thousands of microbial genomes shed light on interconnected biogeochemical processes in an aquifer system.</title>
        <authorList>
            <person name="Anantharaman K."/>
            <person name="Brown C.T."/>
            <person name="Hug L.A."/>
            <person name="Sharon I."/>
            <person name="Castelle C.J."/>
            <person name="Probst A.J."/>
            <person name="Thomas B.C."/>
            <person name="Singh A."/>
            <person name="Wilkins M.J."/>
            <person name="Karaoz U."/>
            <person name="Brodie E.L."/>
            <person name="Williams K.H."/>
            <person name="Hubbard S.S."/>
            <person name="Banfield J.F."/>
        </authorList>
    </citation>
    <scope>NUCLEOTIDE SEQUENCE [LARGE SCALE GENOMIC DNA]</scope>
</reference>
<dbReference type="Pfam" id="PF13439">
    <property type="entry name" value="Glyco_transf_4"/>
    <property type="match status" value="1"/>
</dbReference>
<dbReference type="Proteomes" id="UP000179069">
    <property type="component" value="Unassembled WGS sequence"/>
</dbReference>
<name>A0A1G1VNL2_9BACT</name>